<dbReference type="PANTHER" id="PTHR47877:SF3">
    <property type="entry name" value="LATE EMBRYOGENESIS ABUNDANT DOMAIN-CONTAINING PROTEIN _ LEA DOMAIN-CONTAINING PROTEIN"/>
    <property type="match status" value="1"/>
</dbReference>
<feature type="region of interest" description="Disordered" evidence="1">
    <location>
        <begin position="1"/>
        <end position="197"/>
    </location>
</feature>
<protein>
    <recommendedName>
        <fullName evidence="4">Seed biotin-containing protein SBP65</fullName>
    </recommendedName>
</protein>
<evidence type="ECO:0000256" key="1">
    <source>
        <dbReference type="SAM" id="MobiDB-lite"/>
    </source>
</evidence>
<dbReference type="PANTHER" id="PTHR47877">
    <property type="entry name" value="LATE EMBRYOGENESIS ABUNDANT DOMAIN-CONTAINING PROTEIN / LEA DOMAIN-CONTAINING PROTEIN"/>
    <property type="match status" value="1"/>
</dbReference>
<feature type="compositionally biased region" description="Basic and acidic residues" evidence="1">
    <location>
        <begin position="103"/>
        <end position="116"/>
    </location>
</feature>
<keyword evidence="3" id="KW-1185">Reference proteome</keyword>
<proteinExistence type="predicted"/>
<evidence type="ECO:0008006" key="4">
    <source>
        <dbReference type="Google" id="ProtNLM"/>
    </source>
</evidence>
<dbReference type="EMBL" id="SDMP01000003">
    <property type="protein sequence ID" value="RYR68647.1"/>
    <property type="molecule type" value="Genomic_DNA"/>
</dbReference>
<evidence type="ECO:0000313" key="2">
    <source>
        <dbReference type="EMBL" id="RYR68647.1"/>
    </source>
</evidence>
<feature type="region of interest" description="Disordered" evidence="1">
    <location>
        <begin position="347"/>
        <end position="426"/>
    </location>
</feature>
<comment type="caution">
    <text evidence="2">The sequence shown here is derived from an EMBL/GenBank/DDBJ whole genome shotgun (WGS) entry which is preliminary data.</text>
</comment>
<dbReference type="AlphaFoldDB" id="A0A445DZR3"/>
<evidence type="ECO:0000313" key="3">
    <source>
        <dbReference type="Proteomes" id="UP000289738"/>
    </source>
</evidence>
<sequence>MASQQISRKENTAQEQEGDSNKMKTQTQTHHVVTTEKLQQGADKVRDSSSSQAQQQHKNYSTQENKQKRAEQALSDINKKAYQHKQKEQQNSRGRAQQAAAKDINKKGEEKKHKEQSNLGGISRSEQESSGETRREKNDEQPSLEEISKYRSQAQQNSMDAISAAQERYQIEKQAAEGTGTGTSQIPQDKTAIEKGKEGYVAAKDTVSKVAKGTKEYTAPVAEKAKEYTVQAAEKAKEATVEGGKSAAEVAVDLKDKATAAGWSAAHYSTDKTVEGTKVVSGAVQGAAGYAGQKASELAAKSVGTVKGLAAAAGDSAKEYTARKMDEKETELEAKKAAQRLEIDKKKSTEVVERGGGQEQEGGVRRGSEERTFQGDQGAQLGGVAKTQGQVTQAIQKGTKGTVGNVNNQREQQPYQNVGETLGDGGERVKPLDNVNEGGSQVLGAVGETVAEIGETMIKPAMKAQSQGRGGGGGGVLNAIGETIAEIAETTQVYVVGEGEAEQRQNIV</sequence>
<gene>
    <name evidence="2" type="ORF">Ahy_A03g015129</name>
</gene>
<dbReference type="STRING" id="3818.A0A445DZR3"/>
<reference evidence="2 3" key="1">
    <citation type="submission" date="2019-01" db="EMBL/GenBank/DDBJ databases">
        <title>Sequencing of cultivated peanut Arachis hypogaea provides insights into genome evolution and oil improvement.</title>
        <authorList>
            <person name="Chen X."/>
        </authorList>
    </citation>
    <scope>NUCLEOTIDE SEQUENCE [LARGE SCALE GENOMIC DNA]</scope>
    <source>
        <strain evidence="3">cv. Fuhuasheng</strain>
        <tissue evidence="2">Leaves</tissue>
    </source>
</reference>
<feature type="compositionally biased region" description="Polar residues" evidence="1">
    <location>
        <begin position="402"/>
        <end position="419"/>
    </location>
</feature>
<feature type="compositionally biased region" description="Polar residues" evidence="1">
    <location>
        <begin position="150"/>
        <end position="160"/>
    </location>
</feature>
<dbReference type="OrthoDB" id="1907061at2759"/>
<name>A0A445DZR3_ARAHY</name>
<accession>A0A445DZR3</accession>
<dbReference type="GO" id="GO:0005829">
    <property type="term" value="C:cytosol"/>
    <property type="evidence" value="ECO:0007669"/>
    <property type="project" value="TreeGrafter"/>
</dbReference>
<feature type="compositionally biased region" description="Polar residues" evidence="1">
    <location>
        <begin position="387"/>
        <end position="396"/>
    </location>
</feature>
<feature type="compositionally biased region" description="Basic and acidic residues" evidence="1">
    <location>
        <begin position="125"/>
        <end position="140"/>
    </location>
</feature>
<feature type="compositionally biased region" description="Polar residues" evidence="1">
    <location>
        <begin position="48"/>
        <end position="64"/>
    </location>
</feature>
<dbReference type="Proteomes" id="UP000289738">
    <property type="component" value="Chromosome A03"/>
</dbReference>
<organism evidence="2 3">
    <name type="scientific">Arachis hypogaea</name>
    <name type="common">Peanut</name>
    <dbReference type="NCBI Taxonomy" id="3818"/>
    <lineage>
        <taxon>Eukaryota</taxon>
        <taxon>Viridiplantae</taxon>
        <taxon>Streptophyta</taxon>
        <taxon>Embryophyta</taxon>
        <taxon>Tracheophyta</taxon>
        <taxon>Spermatophyta</taxon>
        <taxon>Magnoliopsida</taxon>
        <taxon>eudicotyledons</taxon>
        <taxon>Gunneridae</taxon>
        <taxon>Pentapetalae</taxon>
        <taxon>rosids</taxon>
        <taxon>fabids</taxon>
        <taxon>Fabales</taxon>
        <taxon>Fabaceae</taxon>
        <taxon>Papilionoideae</taxon>
        <taxon>50 kb inversion clade</taxon>
        <taxon>dalbergioids sensu lato</taxon>
        <taxon>Dalbergieae</taxon>
        <taxon>Pterocarpus clade</taxon>
        <taxon>Arachis</taxon>
    </lineage>
</organism>
<feature type="compositionally biased region" description="Basic and acidic residues" evidence="1">
    <location>
        <begin position="362"/>
        <end position="373"/>
    </location>
</feature>
<dbReference type="GO" id="GO:0009631">
    <property type="term" value="P:cold acclimation"/>
    <property type="evidence" value="ECO:0007669"/>
    <property type="project" value="TreeGrafter"/>
</dbReference>